<comment type="caution">
    <text evidence="1">The sequence shown here is derived from an EMBL/GenBank/DDBJ whole genome shotgun (WGS) entry which is preliminary data.</text>
</comment>
<protein>
    <recommendedName>
        <fullName evidence="3">Type II toxin-antitoxin system RelE/ParE family toxin</fullName>
    </recommendedName>
</protein>
<name>A0ABS4I314_9BACL</name>
<evidence type="ECO:0000313" key="1">
    <source>
        <dbReference type="EMBL" id="MBP1965190.1"/>
    </source>
</evidence>
<sequence>MVIQFNLFPLNGSWRFGRDVVHDTIHVFYLIYDTYGDAAVLRDLSHTSQKLK</sequence>
<reference evidence="1 2" key="1">
    <citation type="submission" date="2021-03" db="EMBL/GenBank/DDBJ databases">
        <title>Genomic Encyclopedia of Type Strains, Phase IV (KMG-IV): sequencing the most valuable type-strain genomes for metagenomic binning, comparative biology and taxonomic classification.</title>
        <authorList>
            <person name="Goeker M."/>
        </authorList>
    </citation>
    <scope>NUCLEOTIDE SEQUENCE [LARGE SCALE GENOMIC DNA]</scope>
    <source>
        <strain evidence="1 2">DSM 24950</strain>
    </source>
</reference>
<dbReference type="EMBL" id="JAGGKV010000012">
    <property type="protein sequence ID" value="MBP1965190.1"/>
    <property type="molecule type" value="Genomic_DNA"/>
</dbReference>
<dbReference type="Proteomes" id="UP001519344">
    <property type="component" value="Unassembled WGS sequence"/>
</dbReference>
<gene>
    <name evidence="1" type="ORF">J2Z65_004423</name>
</gene>
<evidence type="ECO:0008006" key="3">
    <source>
        <dbReference type="Google" id="ProtNLM"/>
    </source>
</evidence>
<evidence type="ECO:0000313" key="2">
    <source>
        <dbReference type="Proteomes" id="UP001519344"/>
    </source>
</evidence>
<organism evidence="1 2">
    <name type="scientific">Paenibacillus aceris</name>
    <dbReference type="NCBI Taxonomy" id="869555"/>
    <lineage>
        <taxon>Bacteria</taxon>
        <taxon>Bacillati</taxon>
        <taxon>Bacillota</taxon>
        <taxon>Bacilli</taxon>
        <taxon>Bacillales</taxon>
        <taxon>Paenibacillaceae</taxon>
        <taxon>Paenibacillus</taxon>
    </lineage>
</organism>
<keyword evidence="2" id="KW-1185">Reference proteome</keyword>
<accession>A0ABS4I314</accession>
<proteinExistence type="predicted"/>